<keyword evidence="5 6" id="KW-0472">Membrane</keyword>
<dbReference type="CDD" id="cd13128">
    <property type="entry name" value="MATE_Wzx_like"/>
    <property type="match status" value="1"/>
</dbReference>
<feature type="transmembrane region" description="Helical" evidence="6">
    <location>
        <begin position="93"/>
        <end position="116"/>
    </location>
</feature>
<feature type="transmembrane region" description="Helical" evidence="6">
    <location>
        <begin position="370"/>
        <end position="391"/>
    </location>
</feature>
<dbReference type="OrthoDB" id="19148at2157"/>
<feature type="transmembrane region" description="Helical" evidence="6">
    <location>
        <begin position="397"/>
        <end position="416"/>
    </location>
</feature>
<dbReference type="Pfam" id="PF01943">
    <property type="entry name" value="Polysacc_synt"/>
    <property type="match status" value="1"/>
</dbReference>
<keyword evidence="4 6" id="KW-1133">Transmembrane helix</keyword>
<name>A0A328P8H1_9EURY</name>
<evidence type="ECO:0000256" key="6">
    <source>
        <dbReference type="SAM" id="Phobius"/>
    </source>
</evidence>
<comment type="caution">
    <text evidence="7">The sequence shown here is derived from an EMBL/GenBank/DDBJ whole genome shotgun (WGS) entry which is preliminary data.</text>
</comment>
<dbReference type="PANTHER" id="PTHR30250">
    <property type="entry name" value="PST FAMILY PREDICTED COLANIC ACID TRANSPORTER"/>
    <property type="match status" value="1"/>
</dbReference>
<evidence type="ECO:0000256" key="5">
    <source>
        <dbReference type="ARBA" id="ARBA00023136"/>
    </source>
</evidence>
<organism evidence="7 8">
    <name type="scientific">Methanothermobacter tenebrarum</name>
    <dbReference type="NCBI Taxonomy" id="680118"/>
    <lineage>
        <taxon>Archaea</taxon>
        <taxon>Methanobacteriati</taxon>
        <taxon>Methanobacteriota</taxon>
        <taxon>Methanomada group</taxon>
        <taxon>Methanobacteria</taxon>
        <taxon>Methanobacteriales</taxon>
        <taxon>Methanobacteriaceae</taxon>
        <taxon>Methanothermobacter</taxon>
    </lineage>
</organism>
<sequence>MISRLKLILSNKDYRRILDNLMSLTGIQLVQYLLPLVTFPYLTRVLGPANFGRVAFAVAFIGYFQILTDYGFNLSATREISINRDDLSQVSKIYSSVMVTKTILMFLTFILMLVIISSFERFRGDPLLYIFTFGLVVGSVLFPVWFFQGIERMRYISILRILSSLIYTALIFIIVRGPKDYLYVPLVNSIGFIVVGVYSQHIVRKEFKVKFLRPKLQDIKKQLVEGWHLFISTLAISLYTTSNRFILGLLVDNATLGYYAVAEDITRALQGLVSPIGQAIYPYFSRIQAEDRERAKTELKKILILISVLTFIFSIILVFLAPFIVMILAGPSYKESILLLQILIFIVFLVGVSNVLGIQGLVSFGYKEKFTRILITAGIIHIIMLIILTLILSTIGAAIAVVITELIVCILMYDTLKKLKIF</sequence>
<evidence type="ECO:0000256" key="4">
    <source>
        <dbReference type="ARBA" id="ARBA00022989"/>
    </source>
</evidence>
<evidence type="ECO:0000313" key="8">
    <source>
        <dbReference type="Proteomes" id="UP000249782"/>
    </source>
</evidence>
<dbReference type="Proteomes" id="UP000249782">
    <property type="component" value="Unassembled WGS sequence"/>
</dbReference>
<feature type="transmembrane region" description="Helical" evidence="6">
    <location>
        <begin position="336"/>
        <end position="358"/>
    </location>
</feature>
<evidence type="ECO:0000313" key="7">
    <source>
        <dbReference type="EMBL" id="RAO78688.1"/>
    </source>
</evidence>
<accession>A0A328P8H1</accession>
<feature type="transmembrane region" description="Helical" evidence="6">
    <location>
        <begin position="181"/>
        <end position="203"/>
    </location>
</feature>
<feature type="transmembrane region" description="Helical" evidence="6">
    <location>
        <begin position="158"/>
        <end position="175"/>
    </location>
</feature>
<keyword evidence="8" id="KW-1185">Reference proteome</keyword>
<protein>
    <submittedName>
        <fullName evidence="7">Flippase</fullName>
    </submittedName>
</protein>
<proteinExistence type="predicted"/>
<dbReference type="GO" id="GO:0005886">
    <property type="term" value="C:plasma membrane"/>
    <property type="evidence" value="ECO:0007669"/>
    <property type="project" value="UniProtKB-SubCell"/>
</dbReference>
<feature type="transmembrane region" description="Helical" evidence="6">
    <location>
        <begin position="128"/>
        <end position="146"/>
    </location>
</feature>
<evidence type="ECO:0000256" key="1">
    <source>
        <dbReference type="ARBA" id="ARBA00004651"/>
    </source>
</evidence>
<evidence type="ECO:0000256" key="3">
    <source>
        <dbReference type="ARBA" id="ARBA00022692"/>
    </source>
</evidence>
<dbReference type="InterPro" id="IPR002797">
    <property type="entry name" value="Polysacc_synth"/>
</dbReference>
<feature type="transmembrane region" description="Helical" evidence="6">
    <location>
        <begin position="21"/>
        <end position="42"/>
    </location>
</feature>
<comment type="subcellular location">
    <subcellularLocation>
        <location evidence="1">Cell membrane</location>
        <topology evidence="1">Multi-pass membrane protein</topology>
    </subcellularLocation>
</comment>
<dbReference type="PANTHER" id="PTHR30250:SF11">
    <property type="entry name" value="O-ANTIGEN TRANSPORTER-RELATED"/>
    <property type="match status" value="1"/>
</dbReference>
<dbReference type="InterPro" id="IPR050833">
    <property type="entry name" value="Poly_Biosynth_Transport"/>
</dbReference>
<keyword evidence="3 6" id="KW-0812">Transmembrane</keyword>
<dbReference type="AlphaFoldDB" id="A0A328P8H1"/>
<keyword evidence="2" id="KW-1003">Cell membrane</keyword>
<feature type="transmembrane region" description="Helical" evidence="6">
    <location>
        <begin position="54"/>
        <end position="72"/>
    </location>
</feature>
<dbReference type="EMBL" id="QLOE01000009">
    <property type="protein sequence ID" value="RAO78688.1"/>
    <property type="molecule type" value="Genomic_DNA"/>
</dbReference>
<feature type="transmembrane region" description="Helical" evidence="6">
    <location>
        <begin position="302"/>
        <end position="330"/>
    </location>
</feature>
<gene>
    <name evidence="7" type="ORF">DPC56_06860</name>
</gene>
<evidence type="ECO:0000256" key="2">
    <source>
        <dbReference type="ARBA" id="ARBA00022475"/>
    </source>
</evidence>
<reference evidence="7 8" key="1">
    <citation type="submission" date="2018-06" db="EMBL/GenBank/DDBJ databases">
        <title>Draft genome sequence of hyperthermophilic methanogen Methanothermobacter tenebrarum sp. MCM-B 1447.</title>
        <authorList>
            <person name="Pore S.D."/>
            <person name="Dagar S."/>
            <person name="Dhakephalkar P.K."/>
        </authorList>
    </citation>
    <scope>NUCLEOTIDE SEQUENCE [LARGE SCALE GENOMIC DNA]</scope>
    <source>
        <strain evidence="7 8">MCM B 1447</strain>
    </source>
</reference>